<gene>
    <name evidence="3" type="ORF">GCM10012282_48110</name>
</gene>
<evidence type="ECO:0000256" key="1">
    <source>
        <dbReference type="ARBA" id="ARBA00010613"/>
    </source>
</evidence>
<comment type="caution">
    <text evidence="3">The sequence shown here is derived from an EMBL/GenBank/DDBJ whole genome shotgun (WGS) entry which is preliminary data.</text>
</comment>
<dbReference type="Pfam" id="PF00795">
    <property type="entry name" value="CN_hydrolase"/>
    <property type="match status" value="1"/>
</dbReference>
<dbReference type="PROSITE" id="PS50263">
    <property type="entry name" value="CN_HYDROLASE"/>
    <property type="match status" value="1"/>
</dbReference>
<reference evidence="3" key="2">
    <citation type="submission" date="2020-09" db="EMBL/GenBank/DDBJ databases">
        <authorList>
            <person name="Sun Q."/>
            <person name="Zhou Y."/>
        </authorList>
    </citation>
    <scope>NUCLEOTIDE SEQUENCE</scope>
    <source>
        <strain evidence="3">CGMCC 4.7272</strain>
    </source>
</reference>
<dbReference type="GO" id="GO:0016787">
    <property type="term" value="F:hydrolase activity"/>
    <property type="evidence" value="ECO:0007669"/>
    <property type="project" value="UniProtKB-KW"/>
</dbReference>
<dbReference type="PROSITE" id="PS01227">
    <property type="entry name" value="UPF0012"/>
    <property type="match status" value="1"/>
</dbReference>
<dbReference type="Proteomes" id="UP000625682">
    <property type="component" value="Unassembled WGS sequence"/>
</dbReference>
<feature type="domain" description="CN hydrolase" evidence="2">
    <location>
        <begin position="1"/>
        <end position="239"/>
    </location>
</feature>
<keyword evidence="4" id="KW-1185">Reference proteome</keyword>
<dbReference type="SUPFAM" id="SSF56317">
    <property type="entry name" value="Carbon-nitrogen hydrolase"/>
    <property type="match status" value="1"/>
</dbReference>
<name>A0A917L7B0_9ACTN</name>
<comment type="similarity">
    <text evidence="1">Belongs to the carbon-nitrogen hydrolase superfamily. NIT1/NIT2 family.</text>
</comment>
<dbReference type="InterPro" id="IPR001110">
    <property type="entry name" value="UPF0012_CS"/>
</dbReference>
<organism evidence="3 4">
    <name type="scientific">Streptomyces lacrimifluminis</name>
    <dbReference type="NCBI Taxonomy" id="1500077"/>
    <lineage>
        <taxon>Bacteria</taxon>
        <taxon>Bacillati</taxon>
        <taxon>Actinomycetota</taxon>
        <taxon>Actinomycetes</taxon>
        <taxon>Kitasatosporales</taxon>
        <taxon>Streptomycetaceae</taxon>
        <taxon>Streptomyces</taxon>
    </lineage>
</organism>
<evidence type="ECO:0000313" key="3">
    <source>
        <dbReference type="EMBL" id="GGJ45605.1"/>
    </source>
</evidence>
<dbReference type="CDD" id="cd07583">
    <property type="entry name" value="nitrilase_5"/>
    <property type="match status" value="1"/>
</dbReference>
<dbReference type="EMBL" id="BMMU01000016">
    <property type="protein sequence ID" value="GGJ45605.1"/>
    <property type="molecule type" value="Genomic_DNA"/>
</dbReference>
<dbReference type="AlphaFoldDB" id="A0A917L7B0"/>
<proteinExistence type="inferred from homology"/>
<reference evidence="3" key="1">
    <citation type="journal article" date="2014" name="Int. J. Syst. Evol. Microbiol.">
        <title>Complete genome sequence of Corynebacterium casei LMG S-19264T (=DSM 44701T), isolated from a smear-ripened cheese.</title>
        <authorList>
            <consortium name="US DOE Joint Genome Institute (JGI-PGF)"/>
            <person name="Walter F."/>
            <person name="Albersmeier A."/>
            <person name="Kalinowski J."/>
            <person name="Ruckert C."/>
        </authorList>
    </citation>
    <scope>NUCLEOTIDE SEQUENCE</scope>
    <source>
        <strain evidence="3">CGMCC 4.7272</strain>
    </source>
</reference>
<evidence type="ECO:0000259" key="2">
    <source>
        <dbReference type="PROSITE" id="PS50263"/>
    </source>
</evidence>
<dbReference type="RefSeq" id="WP_189149435.1">
    <property type="nucleotide sequence ID" value="NZ_BAABER010000014.1"/>
</dbReference>
<accession>A0A917L7B0</accession>
<protein>
    <submittedName>
        <fullName evidence="3">Hydrolase</fullName>
    </submittedName>
</protein>
<dbReference type="PANTHER" id="PTHR23088">
    <property type="entry name" value="NITRILASE-RELATED"/>
    <property type="match status" value="1"/>
</dbReference>
<dbReference type="PANTHER" id="PTHR23088:SF27">
    <property type="entry name" value="DEAMINATED GLUTATHIONE AMIDASE"/>
    <property type="match status" value="1"/>
</dbReference>
<keyword evidence="3" id="KW-0378">Hydrolase</keyword>
<dbReference type="InterPro" id="IPR036526">
    <property type="entry name" value="C-N_Hydrolase_sf"/>
</dbReference>
<sequence>MRASLIQIGADEGESVESRRCRVASLVRAEAGADLVVLPELWTTGAFAYERFATEAEPLDGPTYEAMAKAASDAGVWLHAGSIPERDPEGPLYNTSLVFSPAGELVAAYRKIHRFGFDKGEAVLMGAGTELVTVSLPGTTVGVATCYDLRFPELFRGLVDAGAETIVVSAGWPERRRAHWTLLARARAVENQAYVLACGTAGTHAGVPQAGHSIVVDPWGEVLAEAGGGEEVLRVEFEPAKVGETREQFPALKDRVLGVAVPPRRD</sequence>
<dbReference type="Gene3D" id="3.60.110.10">
    <property type="entry name" value="Carbon-nitrogen hydrolase"/>
    <property type="match status" value="1"/>
</dbReference>
<dbReference type="InterPro" id="IPR003010">
    <property type="entry name" value="C-N_Hydrolase"/>
</dbReference>
<evidence type="ECO:0000313" key="4">
    <source>
        <dbReference type="Proteomes" id="UP000625682"/>
    </source>
</evidence>